<proteinExistence type="predicted"/>
<comment type="caution">
    <text evidence="1">The sequence shown here is derived from an EMBL/GenBank/DDBJ whole genome shotgun (WGS) entry which is preliminary data.</text>
</comment>
<evidence type="ECO:0000313" key="1">
    <source>
        <dbReference type="EMBL" id="TSC65491.1"/>
    </source>
</evidence>
<dbReference type="AlphaFoldDB" id="A0A554JAZ1"/>
<accession>A0A554JAZ1</accession>
<evidence type="ECO:0000313" key="2">
    <source>
        <dbReference type="Proteomes" id="UP000319613"/>
    </source>
</evidence>
<name>A0A554JAZ1_9BACT</name>
<gene>
    <name evidence="1" type="ORF">G01um101477_464</name>
</gene>
<organism evidence="1 2">
    <name type="scientific">Candidatus Doudnabacteria bacterium Gr01-1014_77</name>
    <dbReference type="NCBI Taxonomy" id="2017133"/>
    <lineage>
        <taxon>Bacteria</taxon>
        <taxon>Candidatus Doudnaibacteriota</taxon>
    </lineage>
</organism>
<reference evidence="1 2" key="1">
    <citation type="submission" date="2017-07" db="EMBL/GenBank/DDBJ databases">
        <title>Mechanisms for carbon and nitrogen cycling indicate functional differentiation within the Candidate Phyla Radiation.</title>
        <authorList>
            <person name="Danczak R.E."/>
            <person name="Johnston M.D."/>
            <person name="Kenah C."/>
            <person name="Slattery M."/>
            <person name="Wrighton K.C."/>
            <person name="Wilkins M.J."/>
        </authorList>
    </citation>
    <scope>NUCLEOTIDE SEQUENCE [LARGE SCALE GENOMIC DNA]</scope>
    <source>
        <strain evidence="1">Gr01-1014_77</strain>
    </source>
</reference>
<feature type="non-terminal residue" evidence="1">
    <location>
        <position position="67"/>
    </location>
</feature>
<sequence length="67" mass="7727">MNNIVHRHGGVGIVSTYDRKKFLFGMYDSTYPKIKYRGSVNVLGGNFKFGDSSPFEIFKREINEEFS</sequence>
<dbReference type="Proteomes" id="UP000319613">
    <property type="component" value="Unassembled WGS sequence"/>
</dbReference>
<dbReference type="EMBL" id="VMFF01000043">
    <property type="protein sequence ID" value="TSC65491.1"/>
    <property type="molecule type" value="Genomic_DNA"/>
</dbReference>
<protein>
    <submittedName>
        <fullName evidence="1">Uncharacterized protein</fullName>
    </submittedName>
</protein>